<dbReference type="EMBL" id="FOIB01000014">
    <property type="protein sequence ID" value="SEU39447.1"/>
    <property type="molecule type" value="Genomic_DNA"/>
</dbReference>
<evidence type="ECO:0000313" key="4">
    <source>
        <dbReference type="Proteomes" id="UP000183760"/>
    </source>
</evidence>
<dbReference type="STRING" id="1334629.MFUL124B02_42765"/>
<dbReference type="OrthoDB" id="5382416at2"/>
<dbReference type="Proteomes" id="UP000321514">
    <property type="component" value="Unassembled WGS sequence"/>
</dbReference>
<sequence length="161" mass="16971">MSQDNAPAKPKRGLKRPIEVVRAELLNDADTKKIAKAVGMKLEDYVELVLKYAQDKDLEPELNIVPDEELKKNGITPVTSDEAADLLIRGMKGELPGSAPDFDNSKFEKSTTGAAGAGKPSLNADAPPSTTTQAPSTGGTQDAAARQAMLDQIKRGGGGRA</sequence>
<accession>A0A511TDH5</accession>
<organism evidence="2 5">
    <name type="scientific">Myxococcus fulvus</name>
    <dbReference type="NCBI Taxonomy" id="33"/>
    <lineage>
        <taxon>Bacteria</taxon>
        <taxon>Pseudomonadati</taxon>
        <taxon>Myxococcota</taxon>
        <taxon>Myxococcia</taxon>
        <taxon>Myxococcales</taxon>
        <taxon>Cystobacterineae</taxon>
        <taxon>Myxococcaceae</taxon>
        <taxon>Myxococcus</taxon>
    </lineage>
</organism>
<feature type="region of interest" description="Disordered" evidence="1">
    <location>
        <begin position="90"/>
        <end position="144"/>
    </location>
</feature>
<dbReference type="EMBL" id="BJXR01000045">
    <property type="protein sequence ID" value="GEN11218.1"/>
    <property type="molecule type" value="Genomic_DNA"/>
</dbReference>
<gene>
    <name evidence="2" type="ORF">MFU01_62550</name>
    <name evidence="3" type="ORF">SAMN05443572_11468</name>
</gene>
<keyword evidence="4" id="KW-1185">Reference proteome</keyword>
<dbReference type="AlphaFoldDB" id="A0A511TDH5"/>
<dbReference type="RefSeq" id="WP_074958713.1">
    <property type="nucleotide sequence ID" value="NZ_BJXR01000045.1"/>
</dbReference>
<protein>
    <submittedName>
        <fullName evidence="2">Uncharacterized protein</fullName>
    </submittedName>
</protein>
<reference evidence="3 4" key="1">
    <citation type="submission" date="2016-10" db="EMBL/GenBank/DDBJ databases">
        <authorList>
            <person name="Varghese N."/>
            <person name="Submissions S."/>
        </authorList>
    </citation>
    <scope>NUCLEOTIDE SEQUENCE [LARGE SCALE GENOMIC DNA]</scope>
    <source>
        <strain evidence="3 4">DSM 16525</strain>
    </source>
</reference>
<proteinExistence type="predicted"/>
<dbReference type="Proteomes" id="UP000183760">
    <property type="component" value="Unassembled WGS sequence"/>
</dbReference>
<feature type="compositionally biased region" description="Low complexity" evidence="1">
    <location>
        <begin position="126"/>
        <end position="141"/>
    </location>
</feature>
<evidence type="ECO:0000256" key="1">
    <source>
        <dbReference type="SAM" id="MobiDB-lite"/>
    </source>
</evidence>
<evidence type="ECO:0000313" key="5">
    <source>
        <dbReference type="Proteomes" id="UP000321514"/>
    </source>
</evidence>
<name>A0A511TDH5_MYXFU</name>
<reference evidence="2 5" key="2">
    <citation type="submission" date="2019-07" db="EMBL/GenBank/DDBJ databases">
        <title>Whole genome shotgun sequence of Myxococcus fulvus NBRC 100333.</title>
        <authorList>
            <person name="Hosoyama A."/>
            <person name="Uohara A."/>
            <person name="Ohji S."/>
            <person name="Ichikawa N."/>
        </authorList>
    </citation>
    <scope>NUCLEOTIDE SEQUENCE [LARGE SCALE GENOMIC DNA]</scope>
    <source>
        <strain evidence="2 5">NBRC 100333</strain>
    </source>
</reference>
<evidence type="ECO:0000313" key="2">
    <source>
        <dbReference type="EMBL" id="GEN11218.1"/>
    </source>
</evidence>
<comment type="caution">
    <text evidence="2">The sequence shown here is derived from an EMBL/GenBank/DDBJ whole genome shotgun (WGS) entry which is preliminary data.</text>
</comment>
<evidence type="ECO:0000313" key="3">
    <source>
        <dbReference type="EMBL" id="SEU39447.1"/>
    </source>
</evidence>